<dbReference type="GO" id="GO:0003677">
    <property type="term" value="F:DNA binding"/>
    <property type="evidence" value="ECO:0007669"/>
    <property type="project" value="InterPro"/>
</dbReference>
<dbReference type="SUPFAM" id="SSF47413">
    <property type="entry name" value="lambda repressor-like DNA-binding domains"/>
    <property type="match status" value="1"/>
</dbReference>
<evidence type="ECO:0000313" key="3">
    <source>
        <dbReference type="Proteomes" id="UP000184079"/>
    </source>
</evidence>
<reference evidence="3" key="1">
    <citation type="submission" date="2016-11" db="EMBL/GenBank/DDBJ databases">
        <authorList>
            <person name="Varghese N."/>
            <person name="Submissions S."/>
        </authorList>
    </citation>
    <scope>NUCLEOTIDE SEQUENCE [LARGE SCALE GENOMIC DNA]</scope>
    <source>
        <strain evidence="3">CGMCC 1.6496</strain>
    </source>
</reference>
<proteinExistence type="predicted"/>
<keyword evidence="3" id="KW-1185">Reference proteome</keyword>
<dbReference type="PROSITE" id="PS50943">
    <property type="entry name" value="HTH_CROC1"/>
    <property type="match status" value="1"/>
</dbReference>
<name>A0A1M5W5Y0_9BACI</name>
<evidence type="ECO:0000313" key="2">
    <source>
        <dbReference type="EMBL" id="SHH82861.1"/>
    </source>
</evidence>
<dbReference type="AlphaFoldDB" id="A0A1M5W5Y0"/>
<accession>A0A1M5W5Y0</accession>
<dbReference type="SMART" id="SM00530">
    <property type="entry name" value="HTH_XRE"/>
    <property type="match status" value="1"/>
</dbReference>
<dbReference type="OrthoDB" id="3035529at2"/>
<dbReference type="Proteomes" id="UP000184079">
    <property type="component" value="Unassembled WGS sequence"/>
</dbReference>
<protein>
    <submittedName>
        <fullName evidence="2">Helix-turn-helix</fullName>
    </submittedName>
</protein>
<dbReference type="EMBL" id="FQXD01000015">
    <property type="protein sequence ID" value="SHH82861.1"/>
    <property type="molecule type" value="Genomic_DNA"/>
</dbReference>
<gene>
    <name evidence="2" type="ORF">SAMN05421807_1153</name>
</gene>
<dbReference type="Pfam" id="PF01381">
    <property type="entry name" value="HTH_3"/>
    <property type="match status" value="1"/>
</dbReference>
<organism evidence="2 3">
    <name type="scientific">Virgibacillus chiguensis</name>
    <dbReference type="NCBI Taxonomy" id="411959"/>
    <lineage>
        <taxon>Bacteria</taxon>
        <taxon>Bacillati</taxon>
        <taxon>Bacillota</taxon>
        <taxon>Bacilli</taxon>
        <taxon>Bacillales</taxon>
        <taxon>Bacillaceae</taxon>
        <taxon>Virgibacillus</taxon>
    </lineage>
</organism>
<dbReference type="InterPro" id="IPR001387">
    <property type="entry name" value="Cro/C1-type_HTH"/>
</dbReference>
<dbReference type="RefSeq" id="WP_073011437.1">
    <property type="nucleotide sequence ID" value="NZ_FQXD01000015.1"/>
</dbReference>
<dbReference type="Gene3D" id="1.10.260.40">
    <property type="entry name" value="lambda repressor-like DNA-binding domains"/>
    <property type="match status" value="1"/>
</dbReference>
<dbReference type="InterPro" id="IPR010982">
    <property type="entry name" value="Lambda_DNA-bd_dom_sf"/>
</dbReference>
<evidence type="ECO:0000259" key="1">
    <source>
        <dbReference type="PROSITE" id="PS50943"/>
    </source>
</evidence>
<sequence>MDQKRFGRRIKAFRKLKGYTQVEFAKKLCVPLSVIGSIERGVKPISDDLLDIVVHTLDIPKEELMLYDQDNTGR</sequence>
<feature type="domain" description="HTH cro/C1-type" evidence="1">
    <location>
        <begin position="10"/>
        <end position="64"/>
    </location>
</feature>
<dbReference type="CDD" id="cd00093">
    <property type="entry name" value="HTH_XRE"/>
    <property type="match status" value="1"/>
</dbReference>